<comment type="caution">
    <text evidence="2">The sequence shown here is derived from an EMBL/GenBank/DDBJ whole genome shotgun (WGS) entry which is preliminary data.</text>
</comment>
<sequence length="269" mass="30290">MATDLDTEVLLAAELVRVPQEKKTRPPSLISAHKSANIHDGCNAKRDTSRTSAARGTEARKRQVVKIPPVTTENAFAGGTLPLKRRMDDEEEDMSRPISQLWGTPFRDIKYEDRATQMAGQALAVGPTSQSHNSISTSRPSCALHWQPRVPFQGNAGLRPHFPAQFEHMEDRGEIDQEEGEEEAEEEGGRGQEDDRLAEGPAEQAGMSVEVQIGRKLREIGDKFQQDHVEMVLRHHRQNLPAWMRLTVALFDFLFPREALFPQPRGEQR</sequence>
<organism evidence="2 3">
    <name type="scientific">Takifugu flavidus</name>
    <name type="common">sansaifugu</name>
    <dbReference type="NCBI Taxonomy" id="433684"/>
    <lineage>
        <taxon>Eukaryota</taxon>
        <taxon>Metazoa</taxon>
        <taxon>Chordata</taxon>
        <taxon>Craniata</taxon>
        <taxon>Vertebrata</taxon>
        <taxon>Euteleostomi</taxon>
        <taxon>Actinopterygii</taxon>
        <taxon>Neopterygii</taxon>
        <taxon>Teleostei</taxon>
        <taxon>Neoteleostei</taxon>
        <taxon>Acanthomorphata</taxon>
        <taxon>Eupercaria</taxon>
        <taxon>Tetraodontiformes</taxon>
        <taxon>Tetradontoidea</taxon>
        <taxon>Tetraodontidae</taxon>
        <taxon>Takifugu</taxon>
    </lineage>
</organism>
<evidence type="ECO:0000313" key="3">
    <source>
        <dbReference type="Proteomes" id="UP000324091"/>
    </source>
</evidence>
<evidence type="ECO:0008006" key="4">
    <source>
        <dbReference type="Google" id="ProtNLM"/>
    </source>
</evidence>
<dbReference type="Pfam" id="PF15185">
    <property type="entry name" value="BMF"/>
    <property type="match status" value="1"/>
</dbReference>
<evidence type="ECO:0000256" key="1">
    <source>
        <dbReference type="SAM" id="MobiDB-lite"/>
    </source>
</evidence>
<feature type="compositionally biased region" description="Basic and acidic residues" evidence="1">
    <location>
        <begin position="187"/>
        <end position="198"/>
    </location>
</feature>
<dbReference type="Proteomes" id="UP000324091">
    <property type="component" value="Chromosome 19"/>
</dbReference>
<reference evidence="2 3" key="1">
    <citation type="submission" date="2019-04" db="EMBL/GenBank/DDBJ databases">
        <title>Chromosome genome assembly for Takifugu flavidus.</title>
        <authorList>
            <person name="Xiao S."/>
        </authorList>
    </citation>
    <scope>NUCLEOTIDE SEQUENCE [LARGE SCALE GENOMIC DNA]</scope>
    <source>
        <strain evidence="2">HTHZ2018</strain>
        <tissue evidence="2">Muscle</tissue>
    </source>
</reference>
<dbReference type="AlphaFoldDB" id="A0A5C6NQB6"/>
<accession>A0A5C6NQB6</accession>
<gene>
    <name evidence="2" type="ORF">D4764_19G0007160</name>
</gene>
<evidence type="ECO:0000313" key="2">
    <source>
        <dbReference type="EMBL" id="TWW68918.1"/>
    </source>
</evidence>
<feature type="region of interest" description="Disordered" evidence="1">
    <location>
        <begin position="20"/>
        <end position="61"/>
    </location>
</feature>
<feature type="compositionally biased region" description="Acidic residues" evidence="1">
    <location>
        <begin position="176"/>
        <end position="186"/>
    </location>
</feature>
<keyword evidence="3" id="KW-1185">Reference proteome</keyword>
<proteinExistence type="predicted"/>
<dbReference type="GO" id="GO:0043065">
    <property type="term" value="P:positive regulation of apoptotic process"/>
    <property type="evidence" value="ECO:0007669"/>
    <property type="project" value="TreeGrafter"/>
</dbReference>
<dbReference type="GO" id="GO:0006915">
    <property type="term" value="P:apoptotic process"/>
    <property type="evidence" value="ECO:0007669"/>
    <property type="project" value="InterPro"/>
</dbReference>
<dbReference type="InterPro" id="IPR028192">
    <property type="entry name" value="BMF"/>
</dbReference>
<name>A0A5C6NQB6_9TELE</name>
<dbReference type="GO" id="GO:0010507">
    <property type="term" value="P:negative regulation of autophagy"/>
    <property type="evidence" value="ECO:0007669"/>
    <property type="project" value="TreeGrafter"/>
</dbReference>
<protein>
    <recommendedName>
        <fullName evidence="4">Bcl-2-modifying factor</fullName>
    </recommendedName>
</protein>
<feature type="region of interest" description="Disordered" evidence="1">
    <location>
        <begin position="172"/>
        <end position="205"/>
    </location>
</feature>
<dbReference type="PANTHER" id="PTHR32014:SF3">
    <property type="entry name" value="BCL2-MODIFYING FACTOR 2"/>
    <property type="match status" value="1"/>
</dbReference>
<dbReference type="PANTHER" id="PTHR32014">
    <property type="entry name" value="BCL-2-MODIFYING FACTOR"/>
    <property type="match status" value="1"/>
</dbReference>
<dbReference type="GO" id="GO:0016459">
    <property type="term" value="C:myosin complex"/>
    <property type="evidence" value="ECO:0007669"/>
    <property type="project" value="TreeGrafter"/>
</dbReference>
<dbReference type="EMBL" id="RHFK02000011">
    <property type="protein sequence ID" value="TWW68918.1"/>
    <property type="molecule type" value="Genomic_DNA"/>
</dbReference>